<keyword evidence="2" id="KW-1185">Reference proteome</keyword>
<dbReference type="Proteomes" id="UP001596378">
    <property type="component" value="Unassembled WGS sequence"/>
</dbReference>
<dbReference type="RefSeq" id="WP_378052731.1">
    <property type="nucleotide sequence ID" value="NZ_JBHMDN010000055.1"/>
</dbReference>
<sequence>MPQHVTSKWKKTAALRGTGSLRRLIPETVRFDSRALRLKLERYGMVYVKPESGMHGKGVMRAELIGGGRCRLRSGSHRRDYPSGGTMAQAIRRTIRGRKYLIQRGIHLLRYRGRVFDLRVMAQLTPSKRWRTTGIIGRVAGPRKIVTNYHNGGRLVPVGRLLGSNMGKRLAERKIRELENIGVEAGRALRHRYPGVCEVGVDIGLDRAFKPWIIEVNTRPDPYIFRKLPDPSVFRRIRKYARAYGRK</sequence>
<name>A0ABW2F6S4_9BACL</name>
<dbReference type="EMBL" id="JBHTAI010000005">
    <property type="protein sequence ID" value="MFC7148910.1"/>
    <property type="molecule type" value="Genomic_DNA"/>
</dbReference>
<comment type="caution">
    <text evidence="1">The sequence shown here is derived from an EMBL/GenBank/DDBJ whole genome shotgun (WGS) entry which is preliminary data.</text>
</comment>
<evidence type="ECO:0000313" key="1">
    <source>
        <dbReference type="EMBL" id="MFC7148910.1"/>
    </source>
</evidence>
<evidence type="ECO:0000313" key="2">
    <source>
        <dbReference type="Proteomes" id="UP001596378"/>
    </source>
</evidence>
<gene>
    <name evidence="1" type="ORF">ACFQMJ_10255</name>
</gene>
<dbReference type="Gene3D" id="3.30.470.20">
    <property type="entry name" value="ATP-grasp fold, B domain"/>
    <property type="match status" value="1"/>
</dbReference>
<protein>
    <submittedName>
        <fullName evidence="1">YheC/YheD family protein</fullName>
    </submittedName>
</protein>
<proteinExistence type="predicted"/>
<dbReference type="SUPFAM" id="SSF56059">
    <property type="entry name" value="Glutathione synthetase ATP-binding domain-like"/>
    <property type="match status" value="1"/>
</dbReference>
<organism evidence="1 2">
    <name type="scientific">Cohnella cellulosilytica</name>
    <dbReference type="NCBI Taxonomy" id="986710"/>
    <lineage>
        <taxon>Bacteria</taxon>
        <taxon>Bacillati</taxon>
        <taxon>Bacillota</taxon>
        <taxon>Bacilli</taxon>
        <taxon>Bacillales</taxon>
        <taxon>Paenibacillaceae</taxon>
        <taxon>Cohnella</taxon>
    </lineage>
</organism>
<accession>A0ABW2F6S4</accession>
<dbReference type="InterPro" id="IPR026838">
    <property type="entry name" value="YheC/D"/>
</dbReference>
<dbReference type="Pfam" id="PF14398">
    <property type="entry name" value="ATPgrasp_YheCD"/>
    <property type="match status" value="1"/>
</dbReference>
<reference evidence="2" key="1">
    <citation type="journal article" date="2019" name="Int. J. Syst. Evol. Microbiol.">
        <title>The Global Catalogue of Microorganisms (GCM) 10K type strain sequencing project: providing services to taxonomists for standard genome sequencing and annotation.</title>
        <authorList>
            <consortium name="The Broad Institute Genomics Platform"/>
            <consortium name="The Broad Institute Genome Sequencing Center for Infectious Disease"/>
            <person name="Wu L."/>
            <person name="Ma J."/>
        </authorList>
    </citation>
    <scope>NUCLEOTIDE SEQUENCE [LARGE SCALE GENOMIC DNA]</scope>
    <source>
        <strain evidence="2">KCTC 12907</strain>
    </source>
</reference>